<organism evidence="2 3">
    <name type="scientific">Modicisalibacter zincidurans</name>
    <dbReference type="NCBI Taxonomy" id="1178777"/>
    <lineage>
        <taxon>Bacteria</taxon>
        <taxon>Pseudomonadati</taxon>
        <taxon>Pseudomonadota</taxon>
        <taxon>Gammaproteobacteria</taxon>
        <taxon>Oceanospirillales</taxon>
        <taxon>Halomonadaceae</taxon>
        <taxon>Modicisalibacter</taxon>
    </lineage>
</organism>
<dbReference type="EMBL" id="BAABKI010000022">
    <property type="protein sequence ID" value="GAA5176321.1"/>
    <property type="molecule type" value="Genomic_DNA"/>
</dbReference>
<dbReference type="Proteomes" id="UP001500074">
    <property type="component" value="Unassembled WGS sequence"/>
</dbReference>
<evidence type="ECO:0000313" key="2">
    <source>
        <dbReference type="EMBL" id="GAA5176321.1"/>
    </source>
</evidence>
<sequence>MADPLHAWWAQQLVLCGWAFDPEPASLDPTLAAERLAQLGVAERGELGWRLLEAFPGGTERADPQVRLTALELIALAQSAGWLTADRAEAWLAELAGAIQRNHATLDDWLAALRRTRLESGWVHGDEIFAQSGEALSQLERDGEGITWELLAATLEHRPRGAHWAQTHPAWRLRAAFAPLLESPPSRELDWPDVEAWLDRGWQIGDRDELIRVLLWLGAQGQRYAWDIDAERLVEMDAEARKAWLAGLGEQRRYGRVLRGFLERGEPLEWAAWDWLRLVDLAYAGATLGWLEADEAESFAAHAGDLLMRRYSDWTAVTLAYQRGHSLFEGRDRLASHAADWHVLLHSPLSPWQVPLQGLFDDAQRQAAGQFLRGWRRDARHWLLALASLREPDLLYRQGVTPVIDEPRRKDVRRYLHETLGLLPDEGVAGLARFWLPAQAHHLNQLAADAAHGALPAVTTPFGRPPEDAVAMRDALKRCVRHAATIHMAEKYAFYLLMAGDSGDFDTAGLQALTESLRGVLCRFYPDSRRLLDAWAAWEAALPELPDDDLVHEIRWHRDDPGSLFHWLDWRQVAWQEPGPRPTLSRFTALALAGPLNPGVWTEPQPEGRAEREATAQWLEEQYALHGASELGDFLNFLLEAGDRQEYQINYAPYTLNRPRLEEEIAILESGDCDEEARNHLLRLRRVRDNDAGCNDTDMAAWDIAQAVDLAVAGRCLGWLNAGDFSARLDGALRLAQQHYGNWRGYAQGLYAGFSFFMGETEERATLLDGFGQALAAWLSGAPPLAGSWASLDFPGASPRHWAPLHVDTLPGDAHALH</sequence>
<gene>
    <name evidence="2" type="ORF">GCM10023342_21470</name>
</gene>
<feature type="domain" description="DUF1266" evidence="1">
    <location>
        <begin position="198"/>
        <end position="353"/>
    </location>
</feature>
<dbReference type="RefSeq" id="WP_031384372.1">
    <property type="nucleotide sequence ID" value="NZ_BAABKI010000022.1"/>
</dbReference>
<keyword evidence="3" id="KW-1185">Reference proteome</keyword>
<comment type="caution">
    <text evidence="2">The sequence shown here is derived from an EMBL/GenBank/DDBJ whole genome shotgun (WGS) entry which is preliminary data.</text>
</comment>
<name>A0ABP9REL9_9GAMM</name>
<dbReference type="Pfam" id="PF06889">
    <property type="entry name" value="DUF1266"/>
    <property type="match status" value="2"/>
</dbReference>
<evidence type="ECO:0000259" key="1">
    <source>
        <dbReference type="Pfam" id="PF06889"/>
    </source>
</evidence>
<accession>A0ABP9REL9</accession>
<protein>
    <recommendedName>
        <fullName evidence="1">DUF1266 domain-containing protein</fullName>
    </recommendedName>
</protein>
<reference evidence="3" key="1">
    <citation type="journal article" date="2019" name="Int. J. Syst. Evol. Microbiol.">
        <title>The Global Catalogue of Microorganisms (GCM) 10K type strain sequencing project: providing services to taxonomists for standard genome sequencing and annotation.</title>
        <authorList>
            <consortium name="The Broad Institute Genomics Platform"/>
            <consortium name="The Broad Institute Genome Sequencing Center for Infectious Disease"/>
            <person name="Wu L."/>
            <person name="Ma J."/>
        </authorList>
    </citation>
    <scope>NUCLEOTIDE SEQUENCE [LARGE SCALE GENOMIC DNA]</scope>
    <source>
        <strain evidence="3">JCM 18472</strain>
    </source>
</reference>
<dbReference type="InterPro" id="IPR009677">
    <property type="entry name" value="DUF1266"/>
</dbReference>
<proteinExistence type="predicted"/>
<feature type="domain" description="DUF1266" evidence="1">
    <location>
        <begin position="619"/>
        <end position="765"/>
    </location>
</feature>
<evidence type="ECO:0000313" key="3">
    <source>
        <dbReference type="Proteomes" id="UP001500074"/>
    </source>
</evidence>